<proteinExistence type="predicted"/>
<name>A0A382F0T1_9ZZZZ</name>
<reference evidence="1" key="1">
    <citation type="submission" date="2018-05" db="EMBL/GenBank/DDBJ databases">
        <authorList>
            <person name="Lanie J.A."/>
            <person name="Ng W.-L."/>
            <person name="Kazmierczak K.M."/>
            <person name="Andrzejewski T.M."/>
            <person name="Davidsen T.M."/>
            <person name="Wayne K.J."/>
            <person name="Tettelin H."/>
            <person name="Glass J.I."/>
            <person name="Rusch D."/>
            <person name="Podicherti R."/>
            <person name="Tsui H.-C.T."/>
            <person name="Winkler M.E."/>
        </authorList>
    </citation>
    <scope>NUCLEOTIDE SEQUENCE</scope>
</reference>
<accession>A0A382F0T1</accession>
<protein>
    <submittedName>
        <fullName evidence="1">Uncharacterized protein</fullName>
    </submittedName>
</protein>
<sequence>MAASNKVPDNLNYLSNISFRLTMEDSPNITWFCQAASVPGVSIEGIDVFTPHATIPFAGNKVSFEELSVRFIVDEHMKNWVEIYDRIIAMGLAEGHEKYRLLKASNTLQPRGGGYSTIVLTILTSGMNPQMEFHFYDAFPISVTALDFDSSVADVEYFTATASFRYVNYEIKNLLNN</sequence>
<gene>
    <name evidence="1" type="ORF">METZ01_LOCUS208838</name>
</gene>
<dbReference type="AlphaFoldDB" id="A0A382F0T1"/>
<dbReference type="EMBL" id="UINC01047118">
    <property type="protein sequence ID" value="SVB55984.1"/>
    <property type="molecule type" value="Genomic_DNA"/>
</dbReference>
<organism evidence="1">
    <name type="scientific">marine metagenome</name>
    <dbReference type="NCBI Taxonomy" id="408172"/>
    <lineage>
        <taxon>unclassified sequences</taxon>
        <taxon>metagenomes</taxon>
        <taxon>ecological metagenomes</taxon>
    </lineage>
</organism>
<evidence type="ECO:0000313" key="1">
    <source>
        <dbReference type="EMBL" id="SVB55984.1"/>
    </source>
</evidence>